<protein>
    <submittedName>
        <fullName evidence="1">Uncharacterized protein</fullName>
    </submittedName>
</protein>
<evidence type="ECO:0000313" key="2">
    <source>
        <dbReference type="Proteomes" id="UP000215027"/>
    </source>
</evidence>
<organism evidence="1 2">
    <name type="scientific">Candidatus Promineifilum breve</name>
    <dbReference type="NCBI Taxonomy" id="1806508"/>
    <lineage>
        <taxon>Bacteria</taxon>
        <taxon>Bacillati</taxon>
        <taxon>Chloroflexota</taxon>
        <taxon>Ardenticatenia</taxon>
        <taxon>Candidatus Promineifilales</taxon>
        <taxon>Candidatus Promineifilaceae</taxon>
        <taxon>Candidatus Promineifilum</taxon>
    </lineage>
</organism>
<dbReference type="OrthoDB" id="5522207at2"/>
<dbReference type="KEGG" id="pbf:CFX0092_A3622"/>
<proteinExistence type="predicted"/>
<dbReference type="RefSeq" id="WP_095044708.1">
    <property type="nucleotide sequence ID" value="NZ_LN890655.1"/>
</dbReference>
<dbReference type="EMBL" id="LN890655">
    <property type="protein sequence ID" value="CUS05500.2"/>
    <property type="molecule type" value="Genomic_DNA"/>
</dbReference>
<name>A0A160T918_9CHLR</name>
<evidence type="ECO:0000313" key="1">
    <source>
        <dbReference type="EMBL" id="CUS05500.2"/>
    </source>
</evidence>
<dbReference type="Proteomes" id="UP000215027">
    <property type="component" value="Chromosome I"/>
</dbReference>
<accession>A0A160T918</accession>
<sequence>MSNRPHIVRVVADEARRQLFVRRRSQANPPQPRIRDDEIGVEFETGEFIPYADLGYSGDVGFFRLSEATGETNEAAPYAAGGRLIDLGQIVVTAGASRRLTNDEIRDLLDRHAAGDFGEYGEFYDVDISDEMLRADPADLVPNGAANKVNTLTGTGAIVSAYTVRALRIWVITEAGENRTTLLLFAGPSAG</sequence>
<dbReference type="AlphaFoldDB" id="A0A160T918"/>
<keyword evidence="2" id="KW-1185">Reference proteome</keyword>
<gene>
    <name evidence="1" type="ORF">CFX0092_A3622</name>
</gene>
<reference evidence="1" key="1">
    <citation type="submission" date="2016-01" db="EMBL/GenBank/DDBJ databases">
        <authorList>
            <person name="Mcilroy J.S."/>
            <person name="Karst M S."/>
            <person name="Albertsen M."/>
        </authorList>
    </citation>
    <scope>NUCLEOTIDE SEQUENCE</scope>
    <source>
        <strain evidence="1">Cfx-K</strain>
    </source>
</reference>